<feature type="domain" description="tRNA-guanine(15) transglycosylase-like" evidence="5">
    <location>
        <begin position="18"/>
        <end position="106"/>
    </location>
</feature>
<feature type="active site" description="Proton acceptor" evidence="4">
    <location>
        <position position="95"/>
    </location>
</feature>
<comment type="catalytic activity">
    <reaction evidence="4">
        <text>7-aminomethyl-7-carbaguanine + guanosine(34) in tRNA = 7-aminomethyl-7-carbaguanosine(34) in tRNA + guanine</text>
        <dbReference type="Rhea" id="RHEA:24104"/>
        <dbReference type="Rhea" id="RHEA-COMP:10341"/>
        <dbReference type="Rhea" id="RHEA-COMP:10342"/>
        <dbReference type="ChEBI" id="CHEBI:16235"/>
        <dbReference type="ChEBI" id="CHEBI:58703"/>
        <dbReference type="ChEBI" id="CHEBI:74269"/>
        <dbReference type="ChEBI" id="CHEBI:82833"/>
        <dbReference type="EC" id="2.4.2.29"/>
    </reaction>
</comment>
<comment type="function">
    <text evidence="4">Catalyzes the base-exchange of a guanine (G) residue with the queuine precursor 7-aminomethyl-7-deazaguanine (PreQ1) at position 34 (anticodon wobble position) in tRNAs with GU(N) anticodons (tRNA-Asp, -Asn, -His and -Tyr). Catalysis occurs through a double-displacement mechanism. The nucleophile active site attacks the C1' of nucleotide 34 to detach the guanine base from the RNA, forming a covalent enzyme-RNA intermediate. The proton acceptor active site deprotonates the incoming PreQ1, allowing a nucleophilic attack on the C1' of the ribose to form the product. After dissociation, two additional enzymatic reactions on the tRNA convert PreQ1 to queuine (Q), resulting in the hypermodified nucleoside queuosine (7-(((4,5-cis-dihydroxy-2-cyclopenten-1-yl)amino)methyl)-7-deazaguanosine).</text>
</comment>
<comment type="pathway">
    <text evidence="4">tRNA modification; tRNA-queuosine biosynthesis.</text>
</comment>
<evidence type="ECO:0000259" key="5">
    <source>
        <dbReference type="Pfam" id="PF01702"/>
    </source>
</evidence>
<dbReference type="SUPFAM" id="SSF51713">
    <property type="entry name" value="tRNA-guanine transglycosylase"/>
    <property type="match status" value="1"/>
</dbReference>
<protein>
    <recommendedName>
        <fullName evidence="4">Queuine tRNA-ribosyltransferase</fullName>
        <ecNumber evidence="4">2.4.2.29</ecNumber>
    </recommendedName>
    <alternativeName>
        <fullName evidence="4">Guanine insertion enzyme</fullName>
    </alternativeName>
    <alternativeName>
        <fullName evidence="4">tRNA-guanine transglycosylase</fullName>
    </alternativeName>
</protein>
<comment type="caution">
    <text evidence="6">The sequence shown here is derived from an EMBL/GenBank/DDBJ whole genome shotgun (WGS) entry which is preliminary data.</text>
</comment>
<dbReference type="GO" id="GO:0046872">
    <property type="term" value="F:metal ion binding"/>
    <property type="evidence" value="ECO:0007669"/>
    <property type="project" value="UniProtKB-KW"/>
</dbReference>
<dbReference type="NCBIfam" id="TIGR00430">
    <property type="entry name" value="Q_tRNA_tgt"/>
    <property type="match status" value="1"/>
</dbReference>
<keyword evidence="4" id="KW-0671">Queuosine biosynthesis</keyword>
<comment type="subunit">
    <text evidence="4">Homodimer. Within each dimer, one monomer is responsible for RNA recognition and catalysis, while the other monomer binds to the replacement base PreQ1.</text>
</comment>
<keyword evidence="3 4" id="KW-0819">tRNA processing</keyword>
<feature type="binding site" evidence="4">
    <location>
        <position position="359"/>
    </location>
    <ligand>
        <name>Zn(2+)</name>
        <dbReference type="ChEBI" id="CHEBI:29105"/>
    </ligand>
</feature>
<dbReference type="STRING" id="1798508.A3A35_00135"/>
<dbReference type="InterPro" id="IPR050076">
    <property type="entry name" value="ArchSynthase1/Queuine_TRR"/>
</dbReference>
<proteinExistence type="inferred from homology"/>
<evidence type="ECO:0000256" key="3">
    <source>
        <dbReference type="ARBA" id="ARBA00022694"/>
    </source>
</evidence>
<dbReference type="EC" id="2.4.2.29" evidence="4"/>
<dbReference type="Gene3D" id="3.20.20.105">
    <property type="entry name" value="Queuine tRNA-ribosyltransferase-like"/>
    <property type="match status" value="1"/>
</dbReference>
<dbReference type="HAMAP" id="MF_00168">
    <property type="entry name" value="Q_tRNA_Tgt"/>
    <property type="match status" value="1"/>
</dbReference>
<keyword evidence="4" id="KW-0479">Metal-binding</keyword>
<keyword evidence="1 4" id="KW-0328">Glycosyltransferase</keyword>
<dbReference type="NCBIfam" id="TIGR00449">
    <property type="entry name" value="tgt_general"/>
    <property type="match status" value="1"/>
</dbReference>
<dbReference type="PANTHER" id="PTHR46499:SF1">
    <property type="entry name" value="QUEUINE TRNA-RIBOSYLTRANSFERASE"/>
    <property type="match status" value="1"/>
</dbReference>
<dbReference type="AlphaFoldDB" id="A0A1F6ECY0"/>
<feature type="region of interest" description="RNA binding; important for wobble base 34 recognition" evidence="4">
    <location>
        <begin position="324"/>
        <end position="328"/>
    </location>
</feature>
<dbReference type="InterPro" id="IPR036511">
    <property type="entry name" value="TGT-like_sf"/>
</dbReference>
<feature type="domain" description="tRNA-guanine(15) transglycosylase-like" evidence="5">
    <location>
        <begin position="154"/>
        <end position="421"/>
    </location>
</feature>
<name>A0A1F6ECY0_9BACT</name>
<dbReference type="PANTHER" id="PTHR46499">
    <property type="entry name" value="QUEUINE TRNA-RIBOSYLTRANSFERASE"/>
    <property type="match status" value="1"/>
</dbReference>
<dbReference type="EMBL" id="MFLV01000015">
    <property type="protein sequence ID" value="OGG71543.1"/>
    <property type="molecule type" value="Genomic_DNA"/>
</dbReference>
<dbReference type="GO" id="GO:0008616">
    <property type="term" value="P:tRNA queuosine(34) biosynthetic process"/>
    <property type="evidence" value="ECO:0007669"/>
    <property type="project" value="UniProtKB-UniRule"/>
</dbReference>
<evidence type="ECO:0000313" key="6">
    <source>
        <dbReference type="EMBL" id="OGG71543.1"/>
    </source>
</evidence>
<feature type="binding site" evidence="4">
    <location>
        <position position="197"/>
    </location>
    <ligand>
        <name>substrate</name>
    </ligand>
</feature>
<evidence type="ECO:0000256" key="2">
    <source>
        <dbReference type="ARBA" id="ARBA00022679"/>
    </source>
</evidence>
<comment type="similarity">
    <text evidence="4">Belongs to the queuine tRNA-ribosyltransferase family.</text>
</comment>
<feature type="binding site" evidence="4">
    <location>
        <position position="245"/>
    </location>
    <ligand>
        <name>substrate</name>
    </ligand>
</feature>
<dbReference type="InterPro" id="IPR002616">
    <property type="entry name" value="tRNA_ribo_trans-like"/>
</dbReference>
<feature type="active site" description="Nucleophile" evidence="4">
    <location>
        <position position="319"/>
    </location>
</feature>
<dbReference type="GO" id="GO:0005829">
    <property type="term" value="C:cytosol"/>
    <property type="evidence" value="ECO:0007669"/>
    <property type="project" value="TreeGrafter"/>
</dbReference>
<dbReference type="Proteomes" id="UP000179115">
    <property type="component" value="Unassembled WGS sequence"/>
</dbReference>
<gene>
    <name evidence="4" type="primary">tgt</name>
    <name evidence="6" type="ORF">A3A35_00135</name>
</gene>
<sequence length="425" mass="47313">MPAISFEIQKKDRAGGLARAGKITTPHGIIETPAFVVVGTKATVKSLTPEQVKALGAQAVLGNTYHLYLQPGDEVVRDARGLGKFMHWDGPTVTDSGGFQVFSLGAGFGYGNTKFKSTSEEVSPTKNNTPQIYSSILQNTRIGFEAESEEKEKKLVKIDERGVTFRSHIDGAEHRFTPEKSIEIQHNLGADIMFAFDECTLPTAPKEYQREAMERTHRWAKRSLTSHLEAFLLSGSAQALFGIVQGGRHEDLRKESAKTIAGMNFDGFGIGGSFSKEDLGETLSLVNWILPEERPRHLLGIGEPEDLFLSIQNGCDLFDCVLPTRLGRNGTLYTARGKINITNAKYIRDFSPIDEDCGCYTCTNFTRAYVAHLFRAKEMLAATLASIHNLYFIVHLVKNIRQSILDDTFEETKTNFMVQYKREKS</sequence>
<dbReference type="GO" id="GO:0008479">
    <property type="term" value="F:tRNA-guanosine(34) queuine transglycosylase activity"/>
    <property type="evidence" value="ECO:0007669"/>
    <property type="project" value="UniProtKB-UniRule"/>
</dbReference>
<feature type="binding site" evidence="4">
    <location>
        <position position="362"/>
    </location>
    <ligand>
        <name>Zn(2+)</name>
        <dbReference type="ChEBI" id="CHEBI:29105"/>
    </ligand>
</feature>
<feature type="region of interest" description="RNA binding" evidence="4">
    <location>
        <begin position="300"/>
        <end position="306"/>
    </location>
</feature>
<reference evidence="6 7" key="1">
    <citation type="journal article" date="2016" name="Nat. Commun.">
        <title>Thousands of microbial genomes shed light on interconnected biogeochemical processes in an aquifer system.</title>
        <authorList>
            <person name="Anantharaman K."/>
            <person name="Brown C.T."/>
            <person name="Hug L.A."/>
            <person name="Sharon I."/>
            <person name="Castelle C.J."/>
            <person name="Probst A.J."/>
            <person name="Thomas B.C."/>
            <person name="Singh A."/>
            <person name="Wilkins M.J."/>
            <person name="Karaoz U."/>
            <person name="Brodie E.L."/>
            <person name="Williams K.H."/>
            <person name="Hubbard S.S."/>
            <person name="Banfield J.F."/>
        </authorList>
    </citation>
    <scope>NUCLEOTIDE SEQUENCE [LARGE SCALE GENOMIC DNA]</scope>
</reference>
<organism evidence="6 7">
    <name type="scientific">Candidatus Kaiserbacteria bacterium RIFCSPLOWO2_01_FULL_51_21</name>
    <dbReference type="NCBI Taxonomy" id="1798508"/>
    <lineage>
        <taxon>Bacteria</taxon>
        <taxon>Candidatus Kaiseribacteriota</taxon>
    </lineage>
</organism>
<keyword evidence="4" id="KW-0862">Zinc</keyword>
<evidence type="ECO:0000313" key="7">
    <source>
        <dbReference type="Proteomes" id="UP000179115"/>
    </source>
</evidence>
<feature type="binding site" evidence="4">
    <location>
        <begin position="95"/>
        <end position="99"/>
    </location>
    <ligand>
        <name>substrate</name>
    </ligand>
</feature>
<feature type="binding site" evidence="4">
    <location>
        <position position="357"/>
    </location>
    <ligand>
        <name>Zn(2+)</name>
        <dbReference type="ChEBI" id="CHEBI:29105"/>
    </ligand>
</feature>
<dbReference type="Pfam" id="PF01702">
    <property type="entry name" value="TGT"/>
    <property type="match status" value="2"/>
</dbReference>
<dbReference type="InterPro" id="IPR004803">
    <property type="entry name" value="TGT"/>
</dbReference>
<feature type="binding site" evidence="4">
    <location>
        <position position="388"/>
    </location>
    <ligand>
        <name>Zn(2+)</name>
        <dbReference type="ChEBI" id="CHEBI:29105"/>
    </ligand>
</feature>
<evidence type="ECO:0000256" key="1">
    <source>
        <dbReference type="ARBA" id="ARBA00022676"/>
    </source>
</evidence>
<dbReference type="UniPathway" id="UPA00392"/>
<accession>A0A1F6ECY0</accession>
<comment type="cofactor">
    <cofactor evidence="4">
        <name>Zn(2+)</name>
        <dbReference type="ChEBI" id="CHEBI:29105"/>
    </cofactor>
    <text evidence="4">Binds 1 zinc ion per subunit.</text>
</comment>
<evidence type="ECO:0000256" key="4">
    <source>
        <dbReference type="HAMAP-Rule" id="MF_00168"/>
    </source>
</evidence>
<keyword evidence="2 4" id="KW-0808">Transferase</keyword>
<feature type="binding site" evidence="4">
    <location>
        <position position="272"/>
    </location>
    <ligand>
        <name>substrate</name>
    </ligand>
</feature>